<dbReference type="Gene3D" id="3.30.1330.200">
    <property type="match status" value="1"/>
</dbReference>
<evidence type="ECO:0000256" key="1">
    <source>
        <dbReference type="ARBA" id="ARBA00022500"/>
    </source>
</evidence>
<sequence length="166" mass="17848">MTNLEDKKEVRVGIADAAVVSTPDRLITLGLGSCVGIALYDKEKKIAGLVHIMLPDSTQFKNIVNPFKYADLGIEKLLSEMISLGCRKNNIICKIAGGASMFNFPDKKIISDVGKRNSLAVVEMLNKLSIPIIAEDTGGNKGRTMILESEDGAVTIKSIGSGLKRL</sequence>
<proteinExistence type="inferred from homology"/>
<gene>
    <name evidence="3" type="primary">cheD_4</name>
    <name evidence="3" type="ORF">SDC9_41195</name>
</gene>
<dbReference type="CDD" id="cd16352">
    <property type="entry name" value="CheD"/>
    <property type="match status" value="1"/>
</dbReference>
<dbReference type="GO" id="GO:0050568">
    <property type="term" value="F:protein-glutamine glutaminase activity"/>
    <property type="evidence" value="ECO:0007669"/>
    <property type="project" value="UniProtKB-EC"/>
</dbReference>
<dbReference type="Pfam" id="PF03975">
    <property type="entry name" value="CheD"/>
    <property type="match status" value="1"/>
</dbReference>
<dbReference type="PANTHER" id="PTHR35147:SF1">
    <property type="entry name" value="CHEMORECEPTOR GLUTAMINE DEAMIDASE CHED-RELATED"/>
    <property type="match status" value="1"/>
</dbReference>
<keyword evidence="2 3" id="KW-0378">Hydrolase</keyword>
<dbReference type="EC" id="3.5.1.44" evidence="3"/>
<dbReference type="InterPro" id="IPR011324">
    <property type="entry name" value="Cytotoxic_necrot_fac-like_cat"/>
</dbReference>
<evidence type="ECO:0000313" key="3">
    <source>
        <dbReference type="EMBL" id="MPL95032.1"/>
    </source>
</evidence>
<name>A0A644VX36_9ZZZZ</name>
<dbReference type="AlphaFoldDB" id="A0A644VX36"/>
<dbReference type="EMBL" id="VSSQ01000451">
    <property type="protein sequence ID" value="MPL95032.1"/>
    <property type="molecule type" value="Genomic_DNA"/>
</dbReference>
<evidence type="ECO:0000256" key="2">
    <source>
        <dbReference type="ARBA" id="ARBA00022801"/>
    </source>
</evidence>
<dbReference type="GO" id="GO:0006935">
    <property type="term" value="P:chemotaxis"/>
    <property type="evidence" value="ECO:0007669"/>
    <property type="project" value="UniProtKB-KW"/>
</dbReference>
<keyword evidence="3" id="KW-0675">Receptor</keyword>
<dbReference type="InterPro" id="IPR005659">
    <property type="entry name" value="Chemorcpt_Glu_NH3ase_CheD"/>
</dbReference>
<organism evidence="3">
    <name type="scientific">bioreactor metagenome</name>
    <dbReference type="NCBI Taxonomy" id="1076179"/>
    <lineage>
        <taxon>unclassified sequences</taxon>
        <taxon>metagenomes</taxon>
        <taxon>ecological metagenomes</taxon>
    </lineage>
</organism>
<dbReference type="PANTHER" id="PTHR35147">
    <property type="entry name" value="CHEMORECEPTOR GLUTAMINE DEAMIDASE CHED-RELATED"/>
    <property type="match status" value="1"/>
</dbReference>
<protein>
    <submittedName>
        <fullName evidence="3">Chemoreceptor glutamine deamidase CheD</fullName>
        <ecNumber evidence="3">3.5.1.44</ecNumber>
    </submittedName>
</protein>
<keyword evidence="1" id="KW-0145">Chemotaxis</keyword>
<dbReference type="HAMAP" id="MF_01440">
    <property type="entry name" value="CheD"/>
    <property type="match status" value="1"/>
</dbReference>
<dbReference type="InterPro" id="IPR038592">
    <property type="entry name" value="CheD-like_sf"/>
</dbReference>
<reference evidence="3" key="1">
    <citation type="submission" date="2019-08" db="EMBL/GenBank/DDBJ databases">
        <authorList>
            <person name="Kucharzyk K."/>
            <person name="Murdoch R.W."/>
            <person name="Higgins S."/>
            <person name="Loffler F."/>
        </authorList>
    </citation>
    <scope>NUCLEOTIDE SEQUENCE</scope>
</reference>
<accession>A0A644VX36</accession>
<comment type="caution">
    <text evidence="3">The sequence shown here is derived from an EMBL/GenBank/DDBJ whole genome shotgun (WGS) entry which is preliminary data.</text>
</comment>
<dbReference type="SUPFAM" id="SSF64438">
    <property type="entry name" value="CNF1/YfiH-like putative cysteine hydrolases"/>
    <property type="match status" value="1"/>
</dbReference>